<dbReference type="AlphaFoldDB" id="A0A6M4MIK2"/>
<dbReference type="RefSeq" id="WP_075609561.1">
    <property type="nucleotide sequence ID" value="NZ_CP052766.1"/>
</dbReference>
<evidence type="ECO:0000313" key="2">
    <source>
        <dbReference type="EMBL" id="QJR82455.1"/>
    </source>
</evidence>
<dbReference type="Proteomes" id="UP000219285">
    <property type="component" value="Chromosome"/>
</dbReference>
<accession>A0A6M4MIK2</accession>
<name>A0A6M4MIK2_9ALTE</name>
<protein>
    <submittedName>
        <fullName evidence="2">Uncharacterized protein</fullName>
    </submittedName>
</protein>
<feature type="region of interest" description="Disordered" evidence="1">
    <location>
        <begin position="47"/>
        <end position="67"/>
    </location>
</feature>
<dbReference type="EMBL" id="CP052766">
    <property type="protein sequence ID" value="QJR82455.1"/>
    <property type="molecule type" value="Genomic_DNA"/>
</dbReference>
<organism evidence="2 3">
    <name type="scientific">Alteromonas pelagimontana</name>
    <dbReference type="NCBI Taxonomy" id="1858656"/>
    <lineage>
        <taxon>Bacteria</taxon>
        <taxon>Pseudomonadati</taxon>
        <taxon>Pseudomonadota</taxon>
        <taxon>Gammaproteobacteria</taxon>
        <taxon>Alteromonadales</taxon>
        <taxon>Alteromonadaceae</taxon>
        <taxon>Alteromonas/Salinimonas group</taxon>
        <taxon>Alteromonas</taxon>
    </lineage>
</organism>
<sequence length="67" mass="7251">MGPIIVLEQLAQDVNASYENLTVAQQQEIAELKASAADINAIMAIVEPTDPNDPAPMPDDHPEKDPR</sequence>
<proteinExistence type="predicted"/>
<evidence type="ECO:0000256" key="1">
    <source>
        <dbReference type="SAM" id="MobiDB-lite"/>
    </source>
</evidence>
<keyword evidence="3" id="KW-1185">Reference proteome</keyword>
<reference evidence="3" key="1">
    <citation type="submission" date="2014-12" db="EMBL/GenBank/DDBJ databases">
        <title>Complete genome sequence of a multi-drug resistant Klebsiella pneumoniae.</title>
        <authorList>
            <person name="Hua X."/>
            <person name="Chen Q."/>
            <person name="Li X."/>
            <person name="Feng Y."/>
            <person name="Ruan Z."/>
            <person name="Yu Y."/>
        </authorList>
    </citation>
    <scope>NUCLEOTIDE SEQUENCE [LARGE SCALE GENOMIC DNA]</scope>
    <source>
        <strain evidence="3">5.12</strain>
    </source>
</reference>
<feature type="compositionally biased region" description="Basic and acidic residues" evidence="1">
    <location>
        <begin position="58"/>
        <end position="67"/>
    </location>
</feature>
<evidence type="ECO:0000313" key="3">
    <source>
        <dbReference type="Proteomes" id="UP000219285"/>
    </source>
</evidence>
<reference evidence="2 3" key="2">
    <citation type="submission" date="2020-04" db="EMBL/GenBank/DDBJ databases">
        <title>Complete genome sequence of Alteromonas pelagimontana 5.12T.</title>
        <authorList>
            <person name="Sinha R.K."/>
            <person name="Krishnan K.P."/>
            <person name="Kurian J.P."/>
        </authorList>
    </citation>
    <scope>NUCLEOTIDE SEQUENCE [LARGE SCALE GENOMIC DNA]</scope>
    <source>
        <strain evidence="2 3">5.12</strain>
    </source>
</reference>
<gene>
    <name evidence="2" type="ORF">CA267_017690</name>
</gene>
<dbReference type="KEGG" id="apel:CA267_017690"/>